<dbReference type="GO" id="GO:0005829">
    <property type="term" value="C:cytosol"/>
    <property type="evidence" value="ECO:0007669"/>
    <property type="project" value="UniProtKB-SubCell"/>
</dbReference>
<feature type="domain" description="Mannose-1-phosphate guanyltransferase C-terminal" evidence="15">
    <location>
        <begin position="486"/>
        <end position="546"/>
    </location>
</feature>
<keyword evidence="4" id="KW-0963">Cytoplasm</keyword>
<evidence type="ECO:0000256" key="12">
    <source>
        <dbReference type="ARBA" id="ARBA00046432"/>
    </source>
</evidence>
<dbReference type="Pfam" id="PF25087">
    <property type="entry name" value="GMPPB_C"/>
    <property type="match status" value="1"/>
</dbReference>
<dbReference type="Proteomes" id="UP000308724">
    <property type="component" value="Unassembled WGS sequence"/>
</dbReference>
<dbReference type="SUPFAM" id="SSF53448">
    <property type="entry name" value="Nucleotide-diphospho-sugar transferases"/>
    <property type="match status" value="1"/>
</dbReference>
<dbReference type="AlphaFoldDB" id="A0A4T0BHB1"/>
<evidence type="ECO:0000256" key="9">
    <source>
        <dbReference type="ARBA" id="ARBA00044196"/>
    </source>
</evidence>
<dbReference type="InterPro" id="IPR029044">
    <property type="entry name" value="Nucleotide-diphossugar_trans"/>
</dbReference>
<dbReference type="Gene3D" id="3.90.550.10">
    <property type="entry name" value="Spore Coat Polysaccharide Biosynthesis Protein SpsA, Chain A"/>
    <property type="match status" value="1"/>
</dbReference>
<dbReference type="Gene3D" id="2.160.10.10">
    <property type="entry name" value="Hexapeptide repeat proteins"/>
    <property type="match status" value="1"/>
</dbReference>
<comment type="subunit">
    <text evidence="12">Component of the translation initiation factor 2B (eIF2B) complex which is a heterodecamer of two sets of five different subunits: alpha, beta, gamma, delta and epsilon. Subunits alpha, beta and delta comprise a regulatory subcomplex and subunits epsilon and gamma comprise a catalytic subcomplex. Within the complex, the hexameric regulatory complex resides at the center, with the two heterodimeric catalytic subcomplexes bound on opposite sides.</text>
</comment>
<dbReference type="EMBL" id="QZBZ01000181">
    <property type="protein sequence ID" value="TIA33761.1"/>
    <property type="molecule type" value="Genomic_DNA"/>
</dbReference>
<reference evidence="16 17" key="1">
    <citation type="submission" date="2018-10" db="EMBL/GenBank/DDBJ databases">
        <title>Fifty Aureobasidium pullulans genomes reveal a recombining polyextremotolerant generalist.</title>
        <authorList>
            <person name="Gostincar C."/>
            <person name="Turk M."/>
            <person name="Zajc J."/>
            <person name="Gunde-Cimerman N."/>
        </authorList>
    </citation>
    <scope>NUCLEOTIDE SEQUENCE [LARGE SCALE GENOMIC DNA]</scope>
    <source>
        <strain evidence="16 17">EXF-1645</strain>
    </source>
</reference>
<evidence type="ECO:0000259" key="14">
    <source>
        <dbReference type="Pfam" id="PF00483"/>
    </source>
</evidence>
<dbReference type="GO" id="GO:0002183">
    <property type="term" value="P:cytoplasmic translational initiation"/>
    <property type="evidence" value="ECO:0007669"/>
    <property type="project" value="TreeGrafter"/>
</dbReference>
<comment type="subcellular location">
    <subcellularLocation>
        <location evidence="1">Cytoplasm</location>
        <location evidence="1">Cytosol</location>
    </subcellularLocation>
</comment>
<proteinExistence type="inferred from homology"/>
<evidence type="ECO:0000256" key="1">
    <source>
        <dbReference type="ARBA" id="ARBA00004514"/>
    </source>
</evidence>
<evidence type="ECO:0000256" key="5">
    <source>
        <dbReference type="ARBA" id="ARBA00022540"/>
    </source>
</evidence>
<evidence type="ECO:0000256" key="13">
    <source>
        <dbReference type="SAM" id="MobiDB-lite"/>
    </source>
</evidence>
<evidence type="ECO:0000256" key="8">
    <source>
        <dbReference type="ARBA" id="ARBA00031190"/>
    </source>
</evidence>
<evidence type="ECO:0000256" key="2">
    <source>
        <dbReference type="ARBA" id="ARBA00007878"/>
    </source>
</evidence>
<dbReference type="CDD" id="cd04652">
    <property type="entry name" value="LbH_eIF2B_gamma_C"/>
    <property type="match status" value="1"/>
</dbReference>
<evidence type="ECO:0000256" key="11">
    <source>
        <dbReference type="ARBA" id="ARBA00045373"/>
    </source>
</evidence>
<dbReference type="PANTHER" id="PTHR45989:SF1">
    <property type="entry name" value="TRANSLATION INITIATION FACTOR EIF-2B SUBUNIT GAMMA"/>
    <property type="match status" value="1"/>
</dbReference>
<feature type="region of interest" description="Disordered" evidence="13">
    <location>
        <begin position="1"/>
        <end position="28"/>
    </location>
</feature>
<comment type="caution">
    <text evidence="16">The sequence shown here is derived from an EMBL/GenBank/DDBJ whole genome shotgun (WGS) entry which is preliminary data.</text>
</comment>
<evidence type="ECO:0000259" key="15">
    <source>
        <dbReference type="Pfam" id="PF25087"/>
    </source>
</evidence>
<evidence type="ECO:0000256" key="7">
    <source>
        <dbReference type="ARBA" id="ARBA00030179"/>
    </source>
</evidence>
<evidence type="ECO:0000256" key="10">
    <source>
        <dbReference type="ARBA" id="ARBA00044229"/>
    </source>
</evidence>
<dbReference type="InterPro" id="IPR051960">
    <property type="entry name" value="eIF2B_gamma"/>
</dbReference>
<gene>
    <name evidence="16" type="ORF">D6C78_07323</name>
</gene>
<dbReference type="Pfam" id="PF00483">
    <property type="entry name" value="NTP_transferase"/>
    <property type="match status" value="1"/>
</dbReference>
<dbReference type="PANTHER" id="PTHR45989">
    <property type="entry name" value="TRANSLATION INITIATION FACTOR EIF-2B SUBUNIT GAMMA"/>
    <property type="match status" value="1"/>
</dbReference>
<dbReference type="InterPro" id="IPR005835">
    <property type="entry name" value="NTP_transferase_dom"/>
</dbReference>
<keyword evidence="6" id="KW-0648">Protein biosynthesis</keyword>
<dbReference type="GO" id="GO:0003743">
    <property type="term" value="F:translation initiation factor activity"/>
    <property type="evidence" value="ECO:0007669"/>
    <property type="project" value="UniProtKB-KW"/>
</dbReference>
<evidence type="ECO:0000313" key="16">
    <source>
        <dbReference type="EMBL" id="TIA33761.1"/>
    </source>
</evidence>
<evidence type="ECO:0000313" key="17">
    <source>
        <dbReference type="Proteomes" id="UP000308724"/>
    </source>
</evidence>
<dbReference type="InterPro" id="IPR056729">
    <property type="entry name" value="GMPPB_C"/>
</dbReference>
<evidence type="ECO:0000256" key="4">
    <source>
        <dbReference type="ARBA" id="ARBA00022490"/>
    </source>
</evidence>
<protein>
    <recommendedName>
        <fullName evidence="3">Mannose-1-phosphate guanyltransferase</fullName>
    </recommendedName>
    <alternativeName>
        <fullName evidence="8">GDP-mannose pyrophosphorylase</fullName>
    </alternativeName>
    <alternativeName>
        <fullName evidence="7">GTP-mannose-1-phosphate guanylyltransferase</fullName>
    </alternativeName>
    <alternativeName>
        <fullName evidence="9">Translation initiation factor eIF2B subunit gamma</fullName>
    </alternativeName>
    <alternativeName>
        <fullName evidence="10">eIF2B GDP-GTP exchange factor subunit gamma</fullName>
    </alternativeName>
</protein>
<feature type="domain" description="Nucleotidyl transferase" evidence="14">
    <location>
        <begin position="58"/>
        <end position="183"/>
    </location>
</feature>
<name>A0A4T0BHB1_AURPU</name>
<evidence type="ECO:0000256" key="6">
    <source>
        <dbReference type="ARBA" id="ARBA00022917"/>
    </source>
</evidence>
<organism evidence="16 17">
    <name type="scientific">Aureobasidium pullulans</name>
    <name type="common">Black yeast</name>
    <name type="synonym">Pullularia pullulans</name>
    <dbReference type="NCBI Taxonomy" id="5580"/>
    <lineage>
        <taxon>Eukaryota</taxon>
        <taxon>Fungi</taxon>
        <taxon>Dikarya</taxon>
        <taxon>Ascomycota</taxon>
        <taxon>Pezizomycotina</taxon>
        <taxon>Dothideomycetes</taxon>
        <taxon>Dothideomycetidae</taxon>
        <taxon>Dothideales</taxon>
        <taxon>Saccotheciaceae</taxon>
        <taxon>Aureobasidium</taxon>
    </lineage>
</organism>
<sequence>MHKIFTPSHQTKSRKQEKDKQSIQGMPHATNMPYAGFQAFILCGPGLSLNTFTSNVADYPKALVPIANRPMVWYPLDWCYRMGVTNITLITPPESAAPLESALAQNPHLTSLPAPKPELLCPESLTQTTGTAEIFRTPEVQKAITSDFIVLPCDLICDLEGSALLQSWMVLEAGLGGATGGIVDGQAVRMTMGGEKSGRRGGLAVWYPTKGLEGVSQKGDETDLVATTPLPRPAVPAPEGHLRPHVEKLVLSIPTSTVKDITEEQKSFPLRHALLRQHGKIKIKTSHRDAHVYFLPFWVKDMIKENEAFDSLSEDVIGWWAKAGWQQGLAEKLNLRKVLNDTPSTPDADDLMMASSMQLDEEVDLAAMSTTSMSRPIASSVNQSADAFASRVPGNLQTDNSPQDPLVVPPILAYVQPPLTDATNQPLIRRVDTSSLLLSISLRLAKLPSVAEAAATGATPSPFAHNAKVAHPDMIQQQTRVSEVDSLVAENVTIGSRVNIKESVIGVGCSIGNGARLTRCLLMEGCTVGENVTLTGCIVGKRCKIEGGGPKDEDKTRLTDCEVQPGYVVKWGTEIKNEKFMVFEGLGEDGSDMDMDDEDIVSGDDDGTFA</sequence>
<dbReference type="GO" id="GO:0005085">
    <property type="term" value="F:guanyl-nucleotide exchange factor activity"/>
    <property type="evidence" value="ECO:0007669"/>
    <property type="project" value="TreeGrafter"/>
</dbReference>
<dbReference type="GO" id="GO:0005851">
    <property type="term" value="C:eukaryotic translation initiation factor 2B complex"/>
    <property type="evidence" value="ECO:0007669"/>
    <property type="project" value="TreeGrafter"/>
</dbReference>
<keyword evidence="5 16" id="KW-0396">Initiation factor</keyword>
<accession>A0A4T0BHB1</accession>
<feature type="region of interest" description="Disordered" evidence="13">
    <location>
        <begin position="588"/>
        <end position="610"/>
    </location>
</feature>
<comment type="similarity">
    <text evidence="2">Belongs to the eIF-2B gamma/epsilon subunits family.</text>
</comment>
<evidence type="ECO:0000256" key="3">
    <source>
        <dbReference type="ARBA" id="ARBA00018601"/>
    </source>
</evidence>
<comment type="function">
    <text evidence="11">Acts as a component of the translation initiation factor 2B (eIF2B) complex, which catalyzes the exchange of GDP for GTP on the eukaryotic initiation factor 2 (eIF2) complex gamma subunit. Its guanine nucleotide exchange factor activity is repressed when bound to eIF2 complex phosphorylated on the alpha subunit, thereby limiting the amount of methionyl-initiator methionine tRNA available to the ribosome and consequently global translation is repressed.</text>
</comment>